<dbReference type="EMBL" id="CM047585">
    <property type="protein sequence ID" value="KAI9910093.1"/>
    <property type="molecule type" value="Genomic_DNA"/>
</dbReference>
<gene>
    <name evidence="1" type="ORF">PsorP6_010685</name>
</gene>
<reference evidence="1 2" key="1">
    <citation type="journal article" date="2022" name="bioRxiv">
        <title>The genome of the oomycete Peronosclerospora sorghi, a cosmopolitan pathogen of maize and sorghum, is inflated with dispersed pseudogenes.</title>
        <authorList>
            <person name="Fletcher K."/>
            <person name="Martin F."/>
            <person name="Isakeit T."/>
            <person name="Cavanaugh K."/>
            <person name="Magill C."/>
            <person name="Michelmore R."/>
        </authorList>
    </citation>
    <scope>NUCLEOTIDE SEQUENCE [LARGE SCALE GENOMIC DNA]</scope>
    <source>
        <strain evidence="1">P6</strain>
    </source>
</reference>
<evidence type="ECO:0000313" key="1">
    <source>
        <dbReference type="EMBL" id="KAI9910093.1"/>
    </source>
</evidence>
<accession>A0ACC0VW83</accession>
<proteinExistence type="predicted"/>
<protein>
    <submittedName>
        <fullName evidence="1">Uncharacterized protein</fullName>
    </submittedName>
</protein>
<evidence type="ECO:0000313" key="2">
    <source>
        <dbReference type="Proteomes" id="UP001163321"/>
    </source>
</evidence>
<organism evidence="1 2">
    <name type="scientific">Peronosclerospora sorghi</name>
    <dbReference type="NCBI Taxonomy" id="230839"/>
    <lineage>
        <taxon>Eukaryota</taxon>
        <taxon>Sar</taxon>
        <taxon>Stramenopiles</taxon>
        <taxon>Oomycota</taxon>
        <taxon>Peronosporomycetes</taxon>
        <taxon>Peronosporales</taxon>
        <taxon>Peronosporaceae</taxon>
        <taxon>Peronosclerospora</taxon>
    </lineage>
</organism>
<comment type="caution">
    <text evidence="1">The sequence shown here is derived from an EMBL/GenBank/DDBJ whole genome shotgun (WGS) entry which is preliminary data.</text>
</comment>
<dbReference type="Proteomes" id="UP001163321">
    <property type="component" value="Chromosome 6"/>
</dbReference>
<keyword evidence="2" id="KW-1185">Reference proteome</keyword>
<name>A0ACC0VW83_9STRA</name>
<sequence>MRLRKPAVEHKSVTRTSSHQTTQDAGITLKVEPPGDIAKSSVMNIPSTTKSASIIASPDSSSNQEIEHLSCPSKVKTESNSTSVNENAVPELAGYHTTMKSTIATSFTCVNSVQSCLQKELYPNEVRDLLSELTKPASNDEKDDSDAILGETVSQSTAVKCAANAPKHTFCTQPANTSDDAGVATNVSDMGTVELNTSGKQEYAALNANDDSKIVEKSAVNLLQQIAQLDGEDISEAETEMLKDDEVDTYNVSHGGGSGDGVPEINTLEKSSLVADGDSLSHKPDGAASETETVHSNDTAPAPTNEVQHFFDFVPLKSKVKTTSFATLKPLPIHSHTITCSSVEKENETCVKVSSKTNTVVPTKPSVCSNGLRRNRKTIGSPSIKNVKSITTRRCIKILDDVPVAKKQQKCQYTMEVTKKLETSSTKDFDDVPLSCLVEVLSEETEDKPQAKSDVEAPRIVSKSRYGGAGLISIAAQNTPSASNGQPSKVKDNIPANFIYRREPQMSIYDALHMDGQETAYEIRDGTRYKRPSF</sequence>